<protein>
    <submittedName>
        <fullName evidence="3">Arylsulfatase A-like enzyme</fullName>
    </submittedName>
</protein>
<sequence length="204" mass="22821">MNFTKFFIIVISLACTSLGYTQKKTRPNIVFLLSDDQTSIATGCYGNTQVVTPNMDNLAKQGVLFKNHYNTTSICMASRAIIMTGMYEYKTGCNFLHGPLPKEKFTKSYPVLLKQAGYYTGFAGKFGFAVDNGTNWNERTQEVLPGQEFDVWAGGIGQTHYKTDKNKAIAKYAKKYPHSSRAYAAWAHDFIKQAKVQGNLFACL</sequence>
<dbReference type="PANTHER" id="PTHR42693">
    <property type="entry name" value="ARYLSULFATASE FAMILY MEMBER"/>
    <property type="match status" value="1"/>
</dbReference>
<evidence type="ECO:0000259" key="2">
    <source>
        <dbReference type="Pfam" id="PF00884"/>
    </source>
</evidence>
<comment type="caution">
    <text evidence="3">The sequence shown here is derived from an EMBL/GenBank/DDBJ whole genome shotgun (WGS) entry which is preliminary data.</text>
</comment>
<dbReference type="Proteomes" id="UP000745859">
    <property type="component" value="Unassembled WGS sequence"/>
</dbReference>
<accession>A0ABX0UAS8</accession>
<dbReference type="RefSeq" id="WP_208412347.1">
    <property type="nucleotide sequence ID" value="NZ_JAASQL010000003.1"/>
</dbReference>
<dbReference type="EMBL" id="JAASQL010000003">
    <property type="protein sequence ID" value="NIJ45934.1"/>
    <property type="molecule type" value="Genomic_DNA"/>
</dbReference>
<proteinExistence type="inferred from homology"/>
<dbReference type="InterPro" id="IPR050738">
    <property type="entry name" value="Sulfatase"/>
</dbReference>
<dbReference type="SUPFAM" id="SSF53649">
    <property type="entry name" value="Alkaline phosphatase-like"/>
    <property type="match status" value="1"/>
</dbReference>
<reference evidence="3 4" key="1">
    <citation type="submission" date="2020-03" db="EMBL/GenBank/DDBJ databases">
        <title>Genomic Encyclopedia of Type Strains, Phase IV (KMG-IV): sequencing the most valuable type-strain genomes for metagenomic binning, comparative biology and taxonomic classification.</title>
        <authorList>
            <person name="Goeker M."/>
        </authorList>
    </citation>
    <scope>NUCLEOTIDE SEQUENCE [LARGE SCALE GENOMIC DNA]</scope>
    <source>
        <strain evidence="3 4">DSM 101599</strain>
    </source>
</reference>
<comment type="similarity">
    <text evidence="1">Belongs to the sulfatase family.</text>
</comment>
<dbReference type="PANTHER" id="PTHR42693:SF33">
    <property type="entry name" value="ARYLSULFATASE"/>
    <property type="match status" value="1"/>
</dbReference>
<evidence type="ECO:0000313" key="4">
    <source>
        <dbReference type="Proteomes" id="UP000745859"/>
    </source>
</evidence>
<evidence type="ECO:0000256" key="1">
    <source>
        <dbReference type="ARBA" id="ARBA00008779"/>
    </source>
</evidence>
<feature type="domain" description="Sulfatase N-terminal" evidence="2">
    <location>
        <begin position="27"/>
        <end position="201"/>
    </location>
</feature>
<gene>
    <name evidence="3" type="ORF">FHR24_002405</name>
</gene>
<organism evidence="3 4">
    <name type="scientific">Wenyingzhuangia heitensis</name>
    <dbReference type="NCBI Taxonomy" id="1487859"/>
    <lineage>
        <taxon>Bacteria</taxon>
        <taxon>Pseudomonadati</taxon>
        <taxon>Bacteroidota</taxon>
        <taxon>Flavobacteriia</taxon>
        <taxon>Flavobacteriales</taxon>
        <taxon>Flavobacteriaceae</taxon>
        <taxon>Wenyingzhuangia</taxon>
    </lineage>
</organism>
<keyword evidence="4" id="KW-1185">Reference proteome</keyword>
<dbReference type="Pfam" id="PF00884">
    <property type="entry name" value="Sulfatase"/>
    <property type="match status" value="1"/>
</dbReference>
<dbReference type="Gene3D" id="3.40.720.10">
    <property type="entry name" value="Alkaline Phosphatase, subunit A"/>
    <property type="match status" value="1"/>
</dbReference>
<dbReference type="InterPro" id="IPR000917">
    <property type="entry name" value="Sulfatase_N"/>
</dbReference>
<name>A0ABX0UAS8_9FLAO</name>
<evidence type="ECO:0000313" key="3">
    <source>
        <dbReference type="EMBL" id="NIJ45934.1"/>
    </source>
</evidence>
<dbReference type="InterPro" id="IPR017850">
    <property type="entry name" value="Alkaline_phosphatase_core_sf"/>
</dbReference>